<dbReference type="RefSeq" id="XP_018077103.1">
    <property type="nucleotide sequence ID" value="XM_018206622.1"/>
</dbReference>
<proteinExistence type="predicted"/>
<dbReference type="EMBL" id="KQ947406">
    <property type="protein sequence ID" value="KUJ22748.1"/>
    <property type="molecule type" value="Genomic_DNA"/>
</dbReference>
<evidence type="ECO:0000313" key="1">
    <source>
        <dbReference type="EMBL" id="KUJ22748.1"/>
    </source>
</evidence>
<dbReference type="GeneID" id="28816348"/>
<dbReference type="KEGG" id="psco:LY89DRAFT_309563"/>
<evidence type="ECO:0000313" key="2">
    <source>
        <dbReference type="Proteomes" id="UP000070700"/>
    </source>
</evidence>
<protein>
    <submittedName>
        <fullName evidence="1">Uncharacterized protein</fullName>
    </submittedName>
</protein>
<name>A0A194XRD0_MOLSC</name>
<keyword evidence="2" id="KW-1185">Reference proteome</keyword>
<reference evidence="1 2" key="1">
    <citation type="submission" date="2015-10" db="EMBL/GenBank/DDBJ databases">
        <title>Full genome of DAOMC 229536 Phialocephala scopiformis, a fungal endophyte of spruce producing the potent anti-insectan compound rugulosin.</title>
        <authorList>
            <consortium name="DOE Joint Genome Institute"/>
            <person name="Walker A.K."/>
            <person name="Frasz S.L."/>
            <person name="Seifert K.A."/>
            <person name="Miller J.D."/>
            <person name="Mondo S.J."/>
            <person name="Labutti K."/>
            <person name="Lipzen A."/>
            <person name="Dockter R."/>
            <person name="Kennedy M."/>
            <person name="Grigoriev I.V."/>
            <person name="Spatafora J.W."/>
        </authorList>
    </citation>
    <scope>NUCLEOTIDE SEQUENCE [LARGE SCALE GENOMIC DNA]</scope>
    <source>
        <strain evidence="1 2">CBS 120377</strain>
    </source>
</reference>
<accession>A0A194XRD0</accession>
<dbReference type="InParanoid" id="A0A194XRD0"/>
<organism evidence="1 2">
    <name type="scientific">Mollisia scopiformis</name>
    <name type="common">Conifer needle endophyte fungus</name>
    <name type="synonym">Phialocephala scopiformis</name>
    <dbReference type="NCBI Taxonomy" id="149040"/>
    <lineage>
        <taxon>Eukaryota</taxon>
        <taxon>Fungi</taxon>
        <taxon>Dikarya</taxon>
        <taxon>Ascomycota</taxon>
        <taxon>Pezizomycotina</taxon>
        <taxon>Leotiomycetes</taxon>
        <taxon>Helotiales</taxon>
        <taxon>Mollisiaceae</taxon>
        <taxon>Mollisia</taxon>
    </lineage>
</organism>
<dbReference type="AlphaFoldDB" id="A0A194XRD0"/>
<sequence>MVGVFGGLYIRRKGVVRPCQEGSVGHELNFLSLRQSRKRKNLSSARFSGRRDPLYVLLETVCAVLLSTVVQVQLGLCHITESYDRITYIRYCNWIKGVDWRAKLAFRLRTLNRRDDQLSFIVLCSYPTLRTSNFAGNGELLTSKTVDVSLALQ</sequence>
<gene>
    <name evidence="1" type="ORF">LY89DRAFT_309563</name>
</gene>
<dbReference type="Proteomes" id="UP000070700">
    <property type="component" value="Unassembled WGS sequence"/>
</dbReference>